<dbReference type="VEuPathDB" id="ToxoDB:cyc_08049"/>
<reference evidence="1 2" key="1">
    <citation type="journal article" date="2016" name="BMC Genomics">
        <title>Comparative genomics reveals Cyclospora cayetanensis possesses coccidia-like metabolism and invasion components but unique surface antigens.</title>
        <authorList>
            <person name="Liu S."/>
            <person name="Wang L."/>
            <person name="Zheng H."/>
            <person name="Xu Z."/>
            <person name="Roellig D.M."/>
            <person name="Li N."/>
            <person name="Frace M.A."/>
            <person name="Tang K."/>
            <person name="Arrowood M.J."/>
            <person name="Moss D.M."/>
            <person name="Zhang L."/>
            <person name="Feng Y."/>
            <person name="Xiao L."/>
        </authorList>
    </citation>
    <scope>NUCLEOTIDE SEQUENCE [LARGE SCALE GENOMIC DNA]</scope>
    <source>
        <strain evidence="1 2">CHN_HEN01</strain>
    </source>
</reference>
<protein>
    <submittedName>
        <fullName evidence="1">Uncharacterized protein</fullName>
    </submittedName>
</protein>
<organism evidence="1 2">
    <name type="scientific">Cyclospora cayetanensis</name>
    <dbReference type="NCBI Taxonomy" id="88456"/>
    <lineage>
        <taxon>Eukaryota</taxon>
        <taxon>Sar</taxon>
        <taxon>Alveolata</taxon>
        <taxon>Apicomplexa</taxon>
        <taxon>Conoidasida</taxon>
        <taxon>Coccidia</taxon>
        <taxon>Eucoccidiorida</taxon>
        <taxon>Eimeriorina</taxon>
        <taxon>Eimeriidae</taxon>
        <taxon>Cyclospora</taxon>
    </lineage>
</organism>
<dbReference type="InParanoid" id="A0A1D3D7X0"/>
<dbReference type="EMBL" id="JROU02000348">
    <property type="protein sequence ID" value="OEH79557.1"/>
    <property type="molecule type" value="Genomic_DNA"/>
</dbReference>
<dbReference type="AlphaFoldDB" id="A0A1D3D7X0"/>
<dbReference type="Proteomes" id="UP000095192">
    <property type="component" value="Unassembled WGS sequence"/>
</dbReference>
<keyword evidence="2" id="KW-1185">Reference proteome</keyword>
<comment type="caution">
    <text evidence="1">The sequence shown here is derived from an EMBL/GenBank/DDBJ whole genome shotgun (WGS) entry which is preliminary data.</text>
</comment>
<gene>
    <name evidence="1" type="ORF">cyc_08049</name>
</gene>
<accession>A0A1D3D7X0</accession>
<sequence>MLSSTYSTHVPFSCVSEGREVFAFNDNKCVFESSLFGFQELSQAWQKLKQSRSGLHAPARTLRNPMGLRRLTGKCIRRISRIAAPPTTLLYEQRKPMPQQGRITAALPLFRIILRIAYGNALRSHGRRLKYSGEALTVFLVAWDAFRRRGSEGQDSAQVSVDALIKEHISSFTPAVTTQKANDSLLC</sequence>
<proteinExistence type="predicted"/>
<evidence type="ECO:0000313" key="2">
    <source>
        <dbReference type="Proteomes" id="UP000095192"/>
    </source>
</evidence>
<name>A0A1D3D7X0_9EIME</name>
<evidence type="ECO:0000313" key="1">
    <source>
        <dbReference type="EMBL" id="OEH79557.1"/>
    </source>
</evidence>